<dbReference type="Proteomes" id="UP000053558">
    <property type="component" value="Unassembled WGS sequence"/>
</dbReference>
<evidence type="ECO:0000313" key="3">
    <source>
        <dbReference type="Proteomes" id="UP000053558"/>
    </source>
</evidence>
<feature type="region of interest" description="Disordered" evidence="1">
    <location>
        <begin position="1"/>
        <end position="20"/>
    </location>
</feature>
<evidence type="ECO:0000313" key="2">
    <source>
        <dbReference type="EMBL" id="EIW81749.1"/>
    </source>
</evidence>
<dbReference type="KEGG" id="cput:CONPUDRAFT_164532"/>
<keyword evidence="3" id="KW-1185">Reference proteome</keyword>
<dbReference type="EMBL" id="JH711577">
    <property type="protein sequence ID" value="EIW81749.1"/>
    <property type="molecule type" value="Genomic_DNA"/>
</dbReference>
<feature type="region of interest" description="Disordered" evidence="1">
    <location>
        <begin position="39"/>
        <end position="78"/>
    </location>
</feature>
<name>A0A5M3MRG8_CONPW</name>
<dbReference type="AlphaFoldDB" id="A0A5M3MRG8"/>
<accession>A0A5M3MRG8</accession>
<gene>
    <name evidence="2" type="ORF">CONPUDRAFT_164532</name>
</gene>
<evidence type="ECO:0000256" key="1">
    <source>
        <dbReference type="SAM" id="MobiDB-lite"/>
    </source>
</evidence>
<sequence>MSLPRHNSLQLSLTPPRATKKLEPIGKRVALAVSPEVCNSNVSVSRSSPDRSTKPTTRSSIHKLTKLQRRVSSPSTSPSIAAVTTECSNGGCDDCATSDVAYAHVHHKHRGKSDTVTSCEPCPCTRSRSSLARLTNFLRPSPALR</sequence>
<protein>
    <submittedName>
        <fullName evidence="2">Uncharacterized protein</fullName>
    </submittedName>
</protein>
<dbReference type="RefSeq" id="XP_007767635.1">
    <property type="nucleotide sequence ID" value="XM_007769445.1"/>
</dbReference>
<organism evidence="2 3">
    <name type="scientific">Coniophora puteana (strain RWD-64-598)</name>
    <name type="common">Brown rot fungus</name>
    <dbReference type="NCBI Taxonomy" id="741705"/>
    <lineage>
        <taxon>Eukaryota</taxon>
        <taxon>Fungi</taxon>
        <taxon>Dikarya</taxon>
        <taxon>Basidiomycota</taxon>
        <taxon>Agaricomycotina</taxon>
        <taxon>Agaricomycetes</taxon>
        <taxon>Agaricomycetidae</taxon>
        <taxon>Boletales</taxon>
        <taxon>Coniophorineae</taxon>
        <taxon>Coniophoraceae</taxon>
        <taxon>Coniophora</taxon>
    </lineage>
</organism>
<feature type="compositionally biased region" description="Basic residues" evidence="1">
    <location>
        <begin position="60"/>
        <end position="69"/>
    </location>
</feature>
<reference evidence="3" key="1">
    <citation type="journal article" date="2012" name="Science">
        <title>The Paleozoic origin of enzymatic lignin decomposition reconstructed from 31 fungal genomes.</title>
        <authorList>
            <person name="Floudas D."/>
            <person name="Binder M."/>
            <person name="Riley R."/>
            <person name="Barry K."/>
            <person name="Blanchette R.A."/>
            <person name="Henrissat B."/>
            <person name="Martinez A.T."/>
            <person name="Otillar R."/>
            <person name="Spatafora J.W."/>
            <person name="Yadav J.S."/>
            <person name="Aerts A."/>
            <person name="Benoit I."/>
            <person name="Boyd A."/>
            <person name="Carlson A."/>
            <person name="Copeland A."/>
            <person name="Coutinho P.M."/>
            <person name="de Vries R.P."/>
            <person name="Ferreira P."/>
            <person name="Findley K."/>
            <person name="Foster B."/>
            <person name="Gaskell J."/>
            <person name="Glotzer D."/>
            <person name="Gorecki P."/>
            <person name="Heitman J."/>
            <person name="Hesse C."/>
            <person name="Hori C."/>
            <person name="Igarashi K."/>
            <person name="Jurgens J.A."/>
            <person name="Kallen N."/>
            <person name="Kersten P."/>
            <person name="Kohler A."/>
            <person name="Kuees U."/>
            <person name="Kumar T.K.A."/>
            <person name="Kuo A."/>
            <person name="LaButti K."/>
            <person name="Larrondo L.F."/>
            <person name="Lindquist E."/>
            <person name="Ling A."/>
            <person name="Lombard V."/>
            <person name="Lucas S."/>
            <person name="Lundell T."/>
            <person name="Martin R."/>
            <person name="McLaughlin D.J."/>
            <person name="Morgenstern I."/>
            <person name="Morin E."/>
            <person name="Murat C."/>
            <person name="Nagy L.G."/>
            <person name="Nolan M."/>
            <person name="Ohm R.A."/>
            <person name="Patyshakuliyeva A."/>
            <person name="Rokas A."/>
            <person name="Ruiz-Duenas F.J."/>
            <person name="Sabat G."/>
            <person name="Salamov A."/>
            <person name="Samejima M."/>
            <person name="Schmutz J."/>
            <person name="Slot J.C."/>
            <person name="St John F."/>
            <person name="Stenlid J."/>
            <person name="Sun H."/>
            <person name="Sun S."/>
            <person name="Syed K."/>
            <person name="Tsang A."/>
            <person name="Wiebenga A."/>
            <person name="Young D."/>
            <person name="Pisabarro A."/>
            <person name="Eastwood D.C."/>
            <person name="Martin F."/>
            <person name="Cullen D."/>
            <person name="Grigoriev I.V."/>
            <person name="Hibbett D.S."/>
        </authorList>
    </citation>
    <scope>NUCLEOTIDE SEQUENCE [LARGE SCALE GENOMIC DNA]</scope>
    <source>
        <strain evidence="3">RWD-64-598 SS2</strain>
    </source>
</reference>
<proteinExistence type="predicted"/>
<comment type="caution">
    <text evidence="2">The sequence shown here is derived from an EMBL/GenBank/DDBJ whole genome shotgun (WGS) entry which is preliminary data.</text>
</comment>
<feature type="compositionally biased region" description="Polar residues" evidence="1">
    <location>
        <begin position="1"/>
        <end position="13"/>
    </location>
</feature>
<dbReference type="GeneID" id="19205154"/>